<dbReference type="EMBL" id="BK014791">
    <property type="protein sequence ID" value="DAD75863.1"/>
    <property type="molecule type" value="Genomic_DNA"/>
</dbReference>
<evidence type="ECO:0000256" key="1">
    <source>
        <dbReference type="SAM" id="MobiDB-lite"/>
    </source>
</evidence>
<reference evidence="2" key="1">
    <citation type="journal article" date="2021" name="Proc. Natl. Acad. Sci. U.S.A.">
        <title>A Catalog of Tens of Thousands of Viruses from Human Metagenomes Reveals Hidden Associations with Chronic Diseases.</title>
        <authorList>
            <person name="Tisza M.J."/>
            <person name="Buck C.B."/>
        </authorList>
    </citation>
    <scope>NUCLEOTIDE SEQUENCE</scope>
    <source>
        <strain evidence="2">CtyFl19</strain>
    </source>
</reference>
<organism evidence="2">
    <name type="scientific">Myoviridae sp. ctyFl19</name>
    <dbReference type="NCBI Taxonomy" id="2826717"/>
    <lineage>
        <taxon>Viruses</taxon>
        <taxon>Duplodnaviria</taxon>
        <taxon>Heunggongvirae</taxon>
        <taxon>Uroviricota</taxon>
        <taxon>Caudoviricetes</taxon>
    </lineage>
</organism>
<accession>A0A8S5M1E2</accession>
<sequence length="32" mass="3441">MKGGGRPSDDPCRRTRESAPSTMDRDGMANMG</sequence>
<feature type="compositionally biased region" description="Basic and acidic residues" evidence="1">
    <location>
        <begin position="7"/>
        <end position="32"/>
    </location>
</feature>
<evidence type="ECO:0000313" key="2">
    <source>
        <dbReference type="EMBL" id="DAD75863.1"/>
    </source>
</evidence>
<protein>
    <submittedName>
        <fullName evidence="2">Uncharacterized protein</fullName>
    </submittedName>
</protein>
<proteinExistence type="predicted"/>
<name>A0A8S5M1E2_9CAUD</name>
<feature type="region of interest" description="Disordered" evidence="1">
    <location>
        <begin position="1"/>
        <end position="32"/>
    </location>
</feature>